<gene>
    <name evidence="7" type="ORF">NXC12_CH00187</name>
</gene>
<evidence type="ECO:0000256" key="3">
    <source>
        <dbReference type="ARBA" id="ARBA00022448"/>
    </source>
</evidence>
<dbReference type="RefSeq" id="WP_086081467.1">
    <property type="nucleotide sequence ID" value="NZ_CP020906.1"/>
</dbReference>
<sequence>MSDMTEPLLSVRDLSVAFHQGGGTSLAVDRISFDIAKGEVVALVGESGSGKSVSANSILRLLPYPSASHPSGEILFKGKDLLKASERALREVRGNDITMIFQEPMTSLNPLHTIEKQIAEILALHQGLTGQSARMRVLELLNQVGIREPEKRLKAYPHELSGGQRQRVMIAMALANRPELLIADEPTTALDVTVQAQILELLRQLKTAHGMSLLFITHDLGIVRKFADRVCVMTKGRIVETGTVEEVFANPKHDYTRHLLASEPRGEPPLADPSKPVVMEGSDIRVWFPIKAGLMRRVVDHVKAVDGIDLSLRAGQTLGVVGESGSGKTTLGLALTRLISSQGRIAFFGKDIAGYSFSEMRPLRNQLQIVFQDPYGSLSPRMSVGDIIAEGLKVHERALSAEERDQRVCWALEEVGLDPLTRWRYPHEFSGGQRQRIAIARAMVLKPRFVMLDEPTSALDMSVQAQVVDLLRDLQKKHDLAYLFISHDLKVVKALANDVIVMRFGKVVEQGPSAEIFRAPKDDYTKALMAAAFNIEAVPTPAVQQ</sequence>
<dbReference type="PANTHER" id="PTHR43776:SF7">
    <property type="entry name" value="D,D-DIPEPTIDE TRANSPORT ATP-BINDING PROTEIN DDPF-RELATED"/>
    <property type="match status" value="1"/>
</dbReference>
<reference evidence="7 8" key="1">
    <citation type="submission" date="2017-04" db="EMBL/GenBank/DDBJ databases">
        <title>Complete genome sequences of Rhizobium genomic linages associated to common bean (phaseolus vulgaris).</title>
        <authorList>
            <person name="Santamaria R.I."/>
            <person name="Bustos P."/>
            <person name="Perez-Carrascal O."/>
            <person name="Martinez-Flores I."/>
            <person name="Juarez S."/>
            <person name="Lozano L."/>
            <person name="Miranda F."/>
            <person name="Vinuesa P."/>
            <person name="Martinez-Romero E."/>
            <person name="Cevallos M.A."/>
            <person name="Romero D."/>
            <person name="Davila G."/>
            <person name="Gonzalez V."/>
        </authorList>
    </citation>
    <scope>NUCLEOTIDE SEQUENCE [LARGE SCALE GENOMIC DNA]</scope>
    <source>
        <strain evidence="7 8">NXC12</strain>
    </source>
</reference>
<dbReference type="Pfam" id="PF00005">
    <property type="entry name" value="ABC_tran"/>
    <property type="match status" value="2"/>
</dbReference>
<dbReference type="InterPro" id="IPR013563">
    <property type="entry name" value="Oligopep_ABC_C"/>
</dbReference>
<feature type="domain" description="ABC transporter" evidence="6">
    <location>
        <begin position="11"/>
        <end position="260"/>
    </location>
</feature>
<dbReference type="InterPro" id="IPR003439">
    <property type="entry name" value="ABC_transporter-like_ATP-bd"/>
</dbReference>
<dbReference type="AlphaFoldDB" id="A0AAN1BCB1"/>
<dbReference type="Gene3D" id="3.40.50.300">
    <property type="entry name" value="P-loop containing nucleotide triphosphate hydrolases"/>
    <property type="match status" value="2"/>
</dbReference>
<evidence type="ECO:0000256" key="1">
    <source>
        <dbReference type="ARBA" id="ARBA00004417"/>
    </source>
</evidence>
<accession>A0AAN1BCB1</accession>
<dbReference type="GO" id="GO:0055085">
    <property type="term" value="P:transmembrane transport"/>
    <property type="evidence" value="ECO:0007669"/>
    <property type="project" value="UniProtKB-ARBA"/>
</dbReference>
<dbReference type="Proteomes" id="UP000194159">
    <property type="component" value="Chromosome"/>
</dbReference>
<dbReference type="GO" id="GO:0016887">
    <property type="term" value="F:ATP hydrolysis activity"/>
    <property type="evidence" value="ECO:0007669"/>
    <property type="project" value="InterPro"/>
</dbReference>
<dbReference type="PROSITE" id="PS50893">
    <property type="entry name" value="ABC_TRANSPORTER_2"/>
    <property type="match status" value="2"/>
</dbReference>
<evidence type="ECO:0000256" key="2">
    <source>
        <dbReference type="ARBA" id="ARBA00005417"/>
    </source>
</evidence>
<protein>
    <submittedName>
        <fullName evidence="7">Oligopeptide ABC transporter ATP-binding protein</fullName>
    </submittedName>
</protein>
<evidence type="ECO:0000259" key="6">
    <source>
        <dbReference type="PROSITE" id="PS50893"/>
    </source>
</evidence>
<name>A0AAN1BCB1_RHIET</name>
<proteinExistence type="inferred from homology"/>
<organism evidence="7 8">
    <name type="scientific">Rhizobium etli</name>
    <dbReference type="NCBI Taxonomy" id="29449"/>
    <lineage>
        <taxon>Bacteria</taxon>
        <taxon>Pseudomonadati</taxon>
        <taxon>Pseudomonadota</taxon>
        <taxon>Alphaproteobacteria</taxon>
        <taxon>Hyphomicrobiales</taxon>
        <taxon>Rhizobiaceae</taxon>
        <taxon>Rhizobium/Agrobacterium group</taxon>
        <taxon>Rhizobium</taxon>
    </lineage>
</organism>
<evidence type="ECO:0000313" key="7">
    <source>
        <dbReference type="EMBL" id="ARQ08286.1"/>
    </source>
</evidence>
<dbReference type="PROSITE" id="PS00211">
    <property type="entry name" value="ABC_TRANSPORTER_1"/>
    <property type="match status" value="2"/>
</dbReference>
<dbReference type="EMBL" id="CP020906">
    <property type="protein sequence ID" value="ARQ08286.1"/>
    <property type="molecule type" value="Genomic_DNA"/>
</dbReference>
<dbReference type="GO" id="GO:0015833">
    <property type="term" value="P:peptide transport"/>
    <property type="evidence" value="ECO:0007669"/>
    <property type="project" value="InterPro"/>
</dbReference>
<dbReference type="FunFam" id="3.40.50.300:FF:000016">
    <property type="entry name" value="Oligopeptide ABC transporter ATP-binding component"/>
    <property type="match status" value="2"/>
</dbReference>
<comment type="similarity">
    <text evidence="2">Belongs to the ABC transporter superfamily.</text>
</comment>
<dbReference type="SMART" id="SM00382">
    <property type="entry name" value="AAA"/>
    <property type="match status" value="2"/>
</dbReference>
<dbReference type="Pfam" id="PF08352">
    <property type="entry name" value="oligo_HPY"/>
    <property type="match status" value="2"/>
</dbReference>
<dbReference type="NCBIfam" id="NF007739">
    <property type="entry name" value="PRK10419.1"/>
    <property type="match status" value="2"/>
</dbReference>
<dbReference type="CDD" id="cd03257">
    <property type="entry name" value="ABC_NikE_OppD_transporters"/>
    <property type="match status" value="2"/>
</dbReference>
<keyword evidence="4" id="KW-0547">Nucleotide-binding</keyword>
<evidence type="ECO:0000313" key="8">
    <source>
        <dbReference type="Proteomes" id="UP000194159"/>
    </source>
</evidence>
<evidence type="ECO:0000256" key="5">
    <source>
        <dbReference type="ARBA" id="ARBA00022840"/>
    </source>
</evidence>
<keyword evidence="3" id="KW-0813">Transport</keyword>
<evidence type="ECO:0000256" key="4">
    <source>
        <dbReference type="ARBA" id="ARBA00022741"/>
    </source>
</evidence>
<dbReference type="GO" id="GO:0005524">
    <property type="term" value="F:ATP binding"/>
    <property type="evidence" value="ECO:0007669"/>
    <property type="project" value="UniProtKB-KW"/>
</dbReference>
<dbReference type="PANTHER" id="PTHR43776">
    <property type="entry name" value="TRANSPORT ATP-BINDING PROTEIN"/>
    <property type="match status" value="1"/>
</dbReference>
<dbReference type="InterPro" id="IPR027417">
    <property type="entry name" value="P-loop_NTPase"/>
</dbReference>
<keyword evidence="5 7" id="KW-0067">ATP-binding</keyword>
<feature type="domain" description="ABC transporter" evidence="6">
    <location>
        <begin position="290"/>
        <end position="529"/>
    </location>
</feature>
<dbReference type="InterPro" id="IPR003593">
    <property type="entry name" value="AAA+_ATPase"/>
</dbReference>
<dbReference type="InterPro" id="IPR017871">
    <property type="entry name" value="ABC_transporter-like_CS"/>
</dbReference>
<dbReference type="SUPFAM" id="SSF52540">
    <property type="entry name" value="P-loop containing nucleoside triphosphate hydrolases"/>
    <property type="match status" value="2"/>
</dbReference>
<dbReference type="InterPro" id="IPR050319">
    <property type="entry name" value="ABC_transp_ATP-bind"/>
</dbReference>
<comment type="subcellular location">
    <subcellularLocation>
        <location evidence="1">Cell inner membrane</location>
        <topology evidence="1">Peripheral membrane protein</topology>
    </subcellularLocation>
</comment>
<dbReference type="NCBIfam" id="NF008453">
    <property type="entry name" value="PRK11308.1"/>
    <property type="match status" value="2"/>
</dbReference>
<dbReference type="GO" id="GO:0005886">
    <property type="term" value="C:plasma membrane"/>
    <property type="evidence" value="ECO:0007669"/>
    <property type="project" value="UniProtKB-SubCell"/>
</dbReference>